<reference evidence="1" key="1">
    <citation type="journal article" date="2014" name="Front. Microbiol.">
        <title>High frequency of phylogenetically diverse reductive dehalogenase-homologous genes in deep subseafloor sedimentary metagenomes.</title>
        <authorList>
            <person name="Kawai M."/>
            <person name="Futagami T."/>
            <person name="Toyoda A."/>
            <person name="Takaki Y."/>
            <person name="Nishi S."/>
            <person name="Hori S."/>
            <person name="Arai W."/>
            <person name="Tsubouchi T."/>
            <person name="Morono Y."/>
            <person name="Uchiyama I."/>
            <person name="Ito T."/>
            <person name="Fujiyama A."/>
            <person name="Inagaki F."/>
            <person name="Takami H."/>
        </authorList>
    </citation>
    <scope>NUCLEOTIDE SEQUENCE</scope>
    <source>
        <strain evidence="1">Expedition CK06-06</strain>
    </source>
</reference>
<evidence type="ECO:0008006" key="2">
    <source>
        <dbReference type="Google" id="ProtNLM"/>
    </source>
</evidence>
<accession>X1DP65</accession>
<sequence length="143" mass="16830">SEDEDNISINPEDFREMSKQSKFALEWHIYGLDYGVPIEIDSWLKKGHPVLVNVSRTIVKEACEIYRNLKIIFIEVPFEITLKRLKTRARESGKRLEERIERAKKNQKFPDADFIVDNSEKLENAINQFLNYLVSVVRGKEIF</sequence>
<proteinExistence type="predicted"/>
<dbReference type="Gene3D" id="3.40.50.300">
    <property type="entry name" value="P-loop containing nucleotide triphosphate hydrolases"/>
    <property type="match status" value="1"/>
</dbReference>
<protein>
    <recommendedName>
        <fullName evidence="2">Guanylate kinase-like domain-containing protein</fullName>
    </recommendedName>
</protein>
<evidence type="ECO:0000313" key="1">
    <source>
        <dbReference type="EMBL" id="GAH22751.1"/>
    </source>
</evidence>
<gene>
    <name evidence="1" type="ORF">S03H2_04856</name>
</gene>
<dbReference type="EMBL" id="BARU01001971">
    <property type="protein sequence ID" value="GAH22751.1"/>
    <property type="molecule type" value="Genomic_DNA"/>
</dbReference>
<dbReference type="InterPro" id="IPR027417">
    <property type="entry name" value="P-loop_NTPase"/>
</dbReference>
<feature type="non-terminal residue" evidence="1">
    <location>
        <position position="1"/>
    </location>
</feature>
<comment type="caution">
    <text evidence="1">The sequence shown here is derived from an EMBL/GenBank/DDBJ whole genome shotgun (WGS) entry which is preliminary data.</text>
</comment>
<name>X1DP65_9ZZZZ</name>
<dbReference type="AlphaFoldDB" id="X1DP65"/>
<organism evidence="1">
    <name type="scientific">marine sediment metagenome</name>
    <dbReference type="NCBI Taxonomy" id="412755"/>
    <lineage>
        <taxon>unclassified sequences</taxon>
        <taxon>metagenomes</taxon>
        <taxon>ecological metagenomes</taxon>
    </lineage>
</organism>
<dbReference type="SUPFAM" id="SSF52540">
    <property type="entry name" value="P-loop containing nucleoside triphosphate hydrolases"/>
    <property type="match status" value="1"/>
</dbReference>